<feature type="domain" description="RING-type" evidence="3">
    <location>
        <begin position="101"/>
        <end position="149"/>
    </location>
</feature>
<keyword evidence="5" id="KW-1185">Reference proteome</keyword>
<evidence type="ECO:0000256" key="1">
    <source>
        <dbReference type="PROSITE-ProRule" id="PRU00175"/>
    </source>
</evidence>
<dbReference type="SMART" id="SM00184">
    <property type="entry name" value="RING"/>
    <property type="match status" value="1"/>
</dbReference>
<dbReference type="InterPro" id="IPR013083">
    <property type="entry name" value="Znf_RING/FYVE/PHD"/>
</dbReference>
<keyword evidence="2" id="KW-1133">Transmembrane helix</keyword>
<keyword evidence="1" id="KW-0862">Zinc</keyword>
<keyword evidence="1" id="KW-0863">Zinc-finger</keyword>
<name>A0A7J7I7V1_CAMSI</name>
<sequence>MDFSQPPPPPRPHTLITVQSFAMLFIFLTLFICLFACFFAYCAHRLGYASHHHQDEGIGLSDLEAGQRGGLQREAIRTSNQQQLTPIIYKKYKATLKFNDCVICLEDFKEGETCGVLPLCDHSFHPKCICLWLVKSQEDQNNQTCPICRCTVAC</sequence>
<keyword evidence="1" id="KW-0479">Metal-binding</keyword>
<protein>
    <recommendedName>
        <fullName evidence="3">RING-type domain-containing protein</fullName>
    </recommendedName>
</protein>
<reference evidence="5" key="1">
    <citation type="journal article" date="2020" name="Nat. Commun.">
        <title>Genome assembly of wild tea tree DASZ reveals pedigree and selection history of tea varieties.</title>
        <authorList>
            <person name="Zhang W."/>
            <person name="Zhang Y."/>
            <person name="Qiu H."/>
            <person name="Guo Y."/>
            <person name="Wan H."/>
            <person name="Zhang X."/>
            <person name="Scossa F."/>
            <person name="Alseekh S."/>
            <person name="Zhang Q."/>
            <person name="Wang P."/>
            <person name="Xu L."/>
            <person name="Schmidt M.H."/>
            <person name="Jia X."/>
            <person name="Li D."/>
            <person name="Zhu A."/>
            <person name="Guo F."/>
            <person name="Chen W."/>
            <person name="Ni D."/>
            <person name="Usadel B."/>
            <person name="Fernie A.R."/>
            <person name="Wen W."/>
        </authorList>
    </citation>
    <scope>NUCLEOTIDE SEQUENCE [LARGE SCALE GENOMIC DNA]</scope>
    <source>
        <strain evidence="5">cv. G240</strain>
    </source>
</reference>
<keyword evidence="2" id="KW-0472">Membrane</keyword>
<dbReference type="PANTHER" id="PTHR45676">
    <property type="entry name" value="RING-H2 FINGER PROTEIN ATL51-RELATED"/>
    <property type="match status" value="1"/>
</dbReference>
<dbReference type="SUPFAM" id="SSF57850">
    <property type="entry name" value="RING/U-box"/>
    <property type="match status" value="1"/>
</dbReference>
<comment type="caution">
    <text evidence="4">The sequence shown here is derived from an EMBL/GenBank/DDBJ whole genome shotgun (WGS) entry which is preliminary data.</text>
</comment>
<dbReference type="InterPro" id="IPR001841">
    <property type="entry name" value="Znf_RING"/>
</dbReference>
<feature type="transmembrane region" description="Helical" evidence="2">
    <location>
        <begin position="20"/>
        <end position="43"/>
    </location>
</feature>
<dbReference type="AlphaFoldDB" id="A0A7J7I7V1"/>
<proteinExistence type="predicted"/>
<dbReference type="PANTHER" id="PTHR45676:SF159">
    <property type="entry name" value="RING-H2 FINGER PROTEIN ATL51"/>
    <property type="match status" value="1"/>
</dbReference>
<evidence type="ECO:0000259" key="3">
    <source>
        <dbReference type="PROSITE" id="PS50089"/>
    </source>
</evidence>
<evidence type="ECO:0000313" key="5">
    <source>
        <dbReference type="Proteomes" id="UP000593564"/>
    </source>
</evidence>
<dbReference type="GO" id="GO:0008270">
    <property type="term" value="F:zinc ion binding"/>
    <property type="evidence" value="ECO:0007669"/>
    <property type="project" value="UniProtKB-KW"/>
</dbReference>
<dbReference type="Proteomes" id="UP000593564">
    <property type="component" value="Unassembled WGS sequence"/>
</dbReference>
<accession>A0A7J7I7V1</accession>
<keyword evidence="2" id="KW-0812">Transmembrane</keyword>
<gene>
    <name evidence="4" type="ORF">HYC85_001417</name>
</gene>
<evidence type="ECO:0000313" key="4">
    <source>
        <dbReference type="EMBL" id="KAF5960208.1"/>
    </source>
</evidence>
<organism evidence="4 5">
    <name type="scientific">Camellia sinensis</name>
    <name type="common">Tea plant</name>
    <name type="synonym">Thea sinensis</name>
    <dbReference type="NCBI Taxonomy" id="4442"/>
    <lineage>
        <taxon>Eukaryota</taxon>
        <taxon>Viridiplantae</taxon>
        <taxon>Streptophyta</taxon>
        <taxon>Embryophyta</taxon>
        <taxon>Tracheophyta</taxon>
        <taxon>Spermatophyta</taxon>
        <taxon>Magnoliopsida</taxon>
        <taxon>eudicotyledons</taxon>
        <taxon>Gunneridae</taxon>
        <taxon>Pentapetalae</taxon>
        <taxon>asterids</taxon>
        <taxon>Ericales</taxon>
        <taxon>Theaceae</taxon>
        <taxon>Camellia</taxon>
    </lineage>
</organism>
<dbReference type="PROSITE" id="PS50089">
    <property type="entry name" value="ZF_RING_2"/>
    <property type="match status" value="1"/>
</dbReference>
<dbReference type="Gene3D" id="3.30.40.10">
    <property type="entry name" value="Zinc/RING finger domain, C3HC4 (zinc finger)"/>
    <property type="match status" value="1"/>
</dbReference>
<dbReference type="EMBL" id="JACBKZ010000001">
    <property type="protein sequence ID" value="KAF5960208.1"/>
    <property type="molecule type" value="Genomic_DNA"/>
</dbReference>
<dbReference type="GO" id="GO:0016567">
    <property type="term" value="P:protein ubiquitination"/>
    <property type="evidence" value="ECO:0007669"/>
    <property type="project" value="TreeGrafter"/>
</dbReference>
<evidence type="ECO:0000256" key="2">
    <source>
        <dbReference type="SAM" id="Phobius"/>
    </source>
</evidence>
<reference evidence="4 5" key="2">
    <citation type="submission" date="2020-07" db="EMBL/GenBank/DDBJ databases">
        <title>Genome assembly of wild tea tree DASZ reveals pedigree and selection history of tea varieties.</title>
        <authorList>
            <person name="Zhang W."/>
        </authorList>
    </citation>
    <scope>NUCLEOTIDE SEQUENCE [LARGE SCALE GENOMIC DNA]</scope>
    <source>
        <strain evidence="5">cv. G240</strain>
        <tissue evidence="4">Leaf</tissue>
    </source>
</reference>
<dbReference type="Pfam" id="PF13639">
    <property type="entry name" value="zf-RING_2"/>
    <property type="match status" value="1"/>
</dbReference>